<keyword evidence="2" id="KW-1185">Reference proteome</keyword>
<dbReference type="Proteomes" id="UP000024635">
    <property type="component" value="Unassembled WGS sequence"/>
</dbReference>
<organism evidence="1 2">
    <name type="scientific">Ancylostoma ceylanicum</name>
    <dbReference type="NCBI Taxonomy" id="53326"/>
    <lineage>
        <taxon>Eukaryota</taxon>
        <taxon>Metazoa</taxon>
        <taxon>Ecdysozoa</taxon>
        <taxon>Nematoda</taxon>
        <taxon>Chromadorea</taxon>
        <taxon>Rhabditida</taxon>
        <taxon>Rhabditina</taxon>
        <taxon>Rhabditomorpha</taxon>
        <taxon>Strongyloidea</taxon>
        <taxon>Ancylostomatidae</taxon>
        <taxon>Ancylostomatinae</taxon>
        <taxon>Ancylostoma</taxon>
    </lineage>
</organism>
<accession>A0A016SPR3</accession>
<gene>
    <name evidence="1" type="primary">Acey_s0192.g1347</name>
    <name evidence="1" type="ORF">Y032_0192g1347</name>
</gene>
<dbReference type="EMBL" id="JARK01001528">
    <property type="protein sequence ID" value="EYB92560.1"/>
    <property type="molecule type" value="Genomic_DNA"/>
</dbReference>
<comment type="caution">
    <text evidence="1">The sequence shown here is derived from an EMBL/GenBank/DDBJ whole genome shotgun (WGS) entry which is preliminary data.</text>
</comment>
<reference evidence="2" key="1">
    <citation type="journal article" date="2015" name="Nat. Genet.">
        <title>The genome and transcriptome of the zoonotic hookworm Ancylostoma ceylanicum identify infection-specific gene families.</title>
        <authorList>
            <person name="Schwarz E.M."/>
            <person name="Hu Y."/>
            <person name="Antoshechkin I."/>
            <person name="Miller M.M."/>
            <person name="Sternberg P.W."/>
            <person name="Aroian R.V."/>
        </authorList>
    </citation>
    <scope>NUCLEOTIDE SEQUENCE</scope>
    <source>
        <strain evidence="2">HY135</strain>
    </source>
</reference>
<sequence>MERWIEKKQCAVMIGVHNAPHKPLYRVCETNPAARRVLVAAVVVSSAPATVRSASDAGPHPDSPRIRRHAGVCSVLRRLNHFRYTVSRPLSHVLILIFFGLQ</sequence>
<name>A0A016SPR3_9BILA</name>
<evidence type="ECO:0000313" key="2">
    <source>
        <dbReference type="Proteomes" id="UP000024635"/>
    </source>
</evidence>
<dbReference type="OrthoDB" id="10471292at2759"/>
<evidence type="ECO:0000313" key="1">
    <source>
        <dbReference type="EMBL" id="EYB92560.1"/>
    </source>
</evidence>
<protein>
    <submittedName>
        <fullName evidence="1">Uncharacterized protein</fullName>
    </submittedName>
</protein>
<proteinExistence type="predicted"/>
<dbReference type="AlphaFoldDB" id="A0A016SPR3"/>